<reference evidence="3" key="1">
    <citation type="journal article" date="2014" name="Int. J. Syst. Evol. Microbiol.">
        <title>Complete genome sequence of Corynebacterium casei LMG S-19264T (=DSM 44701T), isolated from a smear-ripened cheese.</title>
        <authorList>
            <consortium name="US DOE Joint Genome Institute (JGI-PGF)"/>
            <person name="Walter F."/>
            <person name="Albersmeier A."/>
            <person name="Kalinowski J."/>
            <person name="Ruckert C."/>
        </authorList>
    </citation>
    <scope>NUCLEOTIDE SEQUENCE</scope>
    <source>
        <strain evidence="3">CGMCC 1.15762</strain>
    </source>
</reference>
<evidence type="ECO:0000313" key="3">
    <source>
        <dbReference type="EMBL" id="GGG58689.1"/>
    </source>
</evidence>
<dbReference type="InterPro" id="IPR041255">
    <property type="entry name" value="LpxI_N"/>
</dbReference>
<dbReference type="PANTHER" id="PTHR39962">
    <property type="entry name" value="BLL4848 PROTEIN"/>
    <property type="match status" value="1"/>
</dbReference>
<name>A0A8J3ED97_9RHOB</name>
<sequence length="262" mass="27628">MLALIAGQGGLPGAVFSSCRQTPIVCALEHMPPDSLSADMTFRLETLGTLVSRLVERGVDRLCMCGTIRRPDIDPAVIDAATAPLVPRIAAALELGDDGALRAIIEIFEEAGITVIGAHEAAPRLLPPAGVLTHARPRHGDEQAAKIGDLVSREQGKRDLGQSCVVDASSVRAREDDAGTDAMLDGLEAGGGAILYKAEKPGQDRRADLPVIGPQTIEKVVEKGLTGIVLSHEGVMVLDLDRVVAQLDAAGRFLWIRNRDGA</sequence>
<dbReference type="InterPro" id="IPR043167">
    <property type="entry name" value="LpxI_C_sf"/>
</dbReference>
<evidence type="ECO:0000259" key="2">
    <source>
        <dbReference type="Pfam" id="PF17930"/>
    </source>
</evidence>
<dbReference type="PANTHER" id="PTHR39962:SF1">
    <property type="entry name" value="LPXI FAMILY PROTEIN"/>
    <property type="match status" value="1"/>
</dbReference>
<keyword evidence="4" id="KW-1185">Reference proteome</keyword>
<feature type="domain" description="LpxI N-terminal" evidence="2">
    <location>
        <begin position="2"/>
        <end position="125"/>
    </location>
</feature>
<evidence type="ECO:0008006" key="5">
    <source>
        <dbReference type="Google" id="ProtNLM"/>
    </source>
</evidence>
<evidence type="ECO:0000313" key="4">
    <source>
        <dbReference type="Proteomes" id="UP000617145"/>
    </source>
</evidence>
<accession>A0A8J3ED97</accession>
<gene>
    <name evidence="3" type="ORF">GCM10011415_00620</name>
</gene>
<feature type="domain" description="LpxI C-terminal" evidence="1">
    <location>
        <begin position="128"/>
        <end position="254"/>
    </location>
</feature>
<dbReference type="Gene3D" id="3.40.50.20">
    <property type="match status" value="1"/>
</dbReference>
<dbReference type="RefSeq" id="WP_188787712.1">
    <property type="nucleotide sequence ID" value="NZ_BMJV01000001.1"/>
</dbReference>
<evidence type="ECO:0000259" key="1">
    <source>
        <dbReference type="Pfam" id="PF06230"/>
    </source>
</evidence>
<reference evidence="3" key="2">
    <citation type="submission" date="2020-09" db="EMBL/GenBank/DDBJ databases">
        <authorList>
            <person name="Sun Q."/>
            <person name="Zhou Y."/>
        </authorList>
    </citation>
    <scope>NUCLEOTIDE SEQUENCE</scope>
    <source>
        <strain evidence="3">CGMCC 1.15762</strain>
    </source>
</reference>
<proteinExistence type="predicted"/>
<dbReference type="Pfam" id="PF17930">
    <property type="entry name" value="LpxI_N"/>
    <property type="match status" value="1"/>
</dbReference>
<dbReference type="InterPro" id="IPR010415">
    <property type="entry name" value="LpxI_C"/>
</dbReference>
<dbReference type="EMBL" id="BMJV01000001">
    <property type="protein sequence ID" value="GGG58689.1"/>
    <property type="molecule type" value="Genomic_DNA"/>
</dbReference>
<dbReference type="Gene3D" id="3.40.140.80">
    <property type="match status" value="1"/>
</dbReference>
<organism evidence="3 4">
    <name type="scientific">Salipiger pallidus</name>
    <dbReference type="NCBI Taxonomy" id="1775170"/>
    <lineage>
        <taxon>Bacteria</taxon>
        <taxon>Pseudomonadati</taxon>
        <taxon>Pseudomonadota</taxon>
        <taxon>Alphaproteobacteria</taxon>
        <taxon>Rhodobacterales</taxon>
        <taxon>Roseobacteraceae</taxon>
        <taxon>Salipiger</taxon>
    </lineage>
</organism>
<dbReference type="Proteomes" id="UP000617145">
    <property type="component" value="Unassembled WGS sequence"/>
</dbReference>
<dbReference type="Pfam" id="PF06230">
    <property type="entry name" value="LpxI_C"/>
    <property type="match status" value="1"/>
</dbReference>
<comment type="caution">
    <text evidence="3">The sequence shown here is derived from an EMBL/GenBank/DDBJ whole genome shotgun (WGS) entry which is preliminary data.</text>
</comment>
<protein>
    <recommendedName>
        <fullName evidence="5">Phosphatidate cytidylyltransferase</fullName>
    </recommendedName>
</protein>
<dbReference type="AlphaFoldDB" id="A0A8J3ED97"/>
<dbReference type="InterPro" id="IPR053174">
    <property type="entry name" value="LpxI"/>
</dbReference>